<feature type="domain" description="DUF2249" evidence="1">
    <location>
        <begin position="33"/>
        <end position="101"/>
    </location>
</feature>
<accession>Q11MV8</accession>
<organism evidence="2">
    <name type="scientific">Chelativorans sp. (strain BNC1)</name>
    <dbReference type="NCBI Taxonomy" id="266779"/>
    <lineage>
        <taxon>Bacteria</taxon>
        <taxon>Pseudomonadati</taxon>
        <taxon>Pseudomonadota</taxon>
        <taxon>Alphaproteobacteria</taxon>
        <taxon>Hyphomicrobiales</taxon>
        <taxon>Phyllobacteriaceae</taxon>
        <taxon>Chelativorans</taxon>
    </lineage>
</organism>
<keyword evidence="2" id="KW-0614">Plasmid</keyword>
<dbReference type="Pfam" id="PF10006">
    <property type="entry name" value="DUF2249"/>
    <property type="match status" value="1"/>
</dbReference>
<sequence>MLLRKEVGDRIWSDDGNQAVRKSMSVQSQNDMTFDVRRLPAAKQQAAVLSMFDGLRPSQTFTFVCDFDPTALERKFAAFFDVEHSWTCIWQGPPEWRIEVGKRTEVKAW</sequence>
<geneLocation type="plasmid" evidence="2">
    <name>1</name>
</geneLocation>
<evidence type="ECO:0000259" key="1">
    <source>
        <dbReference type="Pfam" id="PF10006"/>
    </source>
</evidence>
<dbReference type="HOGENOM" id="CLU_2179127_0_0_5"/>
<reference evidence="2" key="1">
    <citation type="submission" date="2006-06" db="EMBL/GenBank/DDBJ databases">
        <title>Complete sequence of Plasmid 1 of Chelativorans sp. BNC1.</title>
        <authorList>
            <consortium name="US DOE Joint Genome Institute"/>
            <person name="Copeland A."/>
            <person name="Lucas S."/>
            <person name="Lapidus A."/>
            <person name="Barry K."/>
            <person name="Detter J.C."/>
            <person name="Glavina del Rio T."/>
            <person name="Hammon N."/>
            <person name="Israni S."/>
            <person name="Dalin E."/>
            <person name="Tice H."/>
            <person name="Pitluck S."/>
            <person name="Chertkov O."/>
            <person name="Brettin T."/>
            <person name="Bruce D."/>
            <person name="Han C."/>
            <person name="Tapia R."/>
            <person name="Gilna P."/>
            <person name="Schmutz J."/>
            <person name="Larimer F."/>
            <person name="Land M."/>
            <person name="Hauser L."/>
            <person name="Kyrpides N."/>
            <person name="Mikhailova N."/>
            <person name="Richardson P."/>
        </authorList>
    </citation>
    <scope>NUCLEOTIDE SEQUENCE</scope>
    <source>
        <strain evidence="2">BNC1</strain>
        <plasmid evidence="2">1</plasmid>
    </source>
</reference>
<evidence type="ECO:0000313" key="2">
    <source>
        <dbReference type="EMBL" id="ABG61261.1"/>
    </source>
</evidence>
<dbReference type="KEGG" id="mes:Meso_4291"/>
<name>Q11MV8_CHESB</name>
<dbReference type="InterPro" id="IPR018720">
    <property type="entry name" value="DUF2249"/>
</dbReference>
<proteinExistence type="predicted"/>
<protein>
    <recommendedName>
        <fullName evidence="1">DUF2249 domain-containing protein</fullName>
    </recommendedName>
</protein>
<dbReference type="EMBL" id="CP000389">
    <property type="protein sequence ID" value="ABG61261.1"/>
    <property type="molecule type" value="Genomic_DNA"/>
</dbReference>
<gene>
    <name evidence="2" type="ordered locus">Meso_4291</name>
</gene>
<dbReference type="OrthoDB" id="8451629at2"/>
<dbReference type="AlphaFoldDB" id="Q11MV8"/>